<feature type="region of interest" description="Disordered" evidence="1">
    <location>
        <begin position="190"/>
        <end position="295"/>
    </location>
</feature>
<proteinExistence type="predicted"/>
<keyword evidence="2" id="KW-0472">Membrane</keyword>
<dbReference type="PaxDb" id="5507-FOXG_15462P0"/>
<reference evidence="3" key="1">
    <citation type="journal article" date="2012" name="Mol. Plant Microbe Interact.">
        <title>A highly conserved effector in Fusarium oxysporum is required for full virulence on Arabidopsis.</title>
        <authorList>
            <person name="Thatcher L.F."/>
            <person name="Gardiner D.M."/>
            <person name="Kazan K."/>
            <person name="Manners J."/>
        </authorList>
    </citation>
    <scope>NUCLEOTIDE SEQUENCE [LARGE SCALE GENOMIC DNA]</scope>
    <source>
        <strain evidence="3">Fo5176</strain>
    </source>
</reference>
<keyword evidence="2" id="KW-1133">Transmembrane helix</keyword>
<feature type="transmembrane region" description="Helical" evidence="2">
    <location>
        <begin position="58"/>
        <end position="77"/>
    </location>
</feature>
<accession>F9F652</accession>
<protein>
    <submittedName>
        <fullName evidence="3">Uncharacterized protein</fullName>
    </submittedName>
</protein>
<organism evidence="3">
    <name type="scientific">Fusarium oxysporum (strain Fo5176)</name>
    <name type="common">Fusarium vascular wilt</name>
    <dbReference type="NCBI Taxonomy" id="660025"/>
    <lineage>
        <taxon>Eukaryota</taxon>
        <taxon>Fungi</taxon>
        <taxon>Dikarya</taxon>
        <taxon>Ascomycota</taxon>
        <taxon>Pezizomycotina</taxon>
        <taxon>Sordariomycetes</taxon>
        <taxon>Hypocreomycetidae</taxon>
        <taxon>Hypocreales</taxon>
        <taxon>Nectriaceae</taxon>
        <taxon>Fusarium</taxon>
        <taxon>Fusarium oxysporum species complex</taxon>
    </lineage>
</organism>
<evidence type="ECO:0000313" key="3">
    <source>
        <dbReference type="EMBL" id="EGU87592.1"/>
    </source>
</evidence>
<dbReference type="AlphaFoldDB" id="F9F652"/>
<evidence type="ECO:0000256" key="1">
    <source>
        <dbReference type="SAM" id="MobiDB-lite"/>
    </source>
</evidence>
<keyword evidence="2" id="KW-0812">Transmembrane</keyword>
<dbReference type="OrthoDB" id="5089074at2759"/>
<dbReference type="EMBL" id="AFQF01000632">
    <property type="protein sequence ID" value="EGU87592.1"/>
    <property type="molecule type" value="Genomic_DNA"/>
</dbReference>
<evidence type="ECO:0000256" key="2">
    <source>
        <dbReference type="SAM" id="Phobius"/>
    </source>
</evidence>
<sequence length="314" mass="33742">MAPTSISVFDTNVVIPSLATRVRSNLTMPTQTLLAGNSTNNTTAKAQDYPIFKADKDGITSLAILAAILAFFVGIILRDLLNKRRTGEFKEDKESCGKFFRTLFCLPCLICSKDNVRRLWIKFTNLFRSKDNQRVVKKSDQNGIELEERLESGKSAGGFNGAWSPKKAFVSEKTQKSSKGKAIDTTVLPQVPEFSVDHNKDDEGFTSTPVHGAGTRAARNGSTEHDNTLGVYNHGDSSTEKAGSSSANHHHSAGSSSVSAGRSHWWSSGHGHGHGNSYSPSHSNSHSHDYGSHSHDYGHTGSGGFDGCDGGGGD</sequence>
<feature type="compositionally biased region" description="Basic and acidic residues" evidence="1">
    <location>
        <begin position="286"/>
        <end position="295"/>
    </location>
</feature>
<comment type="caution">
    <text evidence="3">The sequence shown here is derived from an EMBL/GenBank/DDBJ whole genome shotgun (WGS) entry which is preliminary data.</text>
</comment>
<feature type="compositionally biased region" description="Low complexity" evidence="1">
    <location>
        <begin position="242"/>
        <end position="284"/>
    </location>
</feature>
<name>F9F652_FUSOF</name>
<gene>
    <name evidence="3" type="ORF">FOXB_01877</name>
</gene>